<evidence type="ECO:0000256" key="3">
    <source>
        <dbReference type="ARBA" id="ARBA00023125"/>
    </source>
</evidence>
<keyword evidence="4" id="KW-0804">Transcription</keyword>
<keyword evidence="7" id="KW-1185">Reference proteome</keyword>
<dbReference type="InterPro" id="IPR036390">
    <property type="entry name" value="WH_DNA-bd_sf"/>
</dbReference>
<dbReference type="GO" id="GO:0003677">
    <property type="term" value="F:DNA binding"/>
    <property type="evidence" value="ECO:0007669"/>
    <property type="project" value="UniProtKB-KW"/>
</dbReference>
<dbReference type="InterPro" id="IPR036388">
    <property type="entry name" value="WH-like_DNA-bd_sf"/>
</dbReference>
<dbReference type="PRINTS" id="PR00778">
    <property type="entry name" value="HTHARSR"/>
</dbReference>
<comment type="caution">
    <text evidence="6">The sequence shown here is derived from an EMBL/GenBank/DDBJ whole genome shotgun (WGS) entry which is preliminary data.</text>
</comment>
<dbReference type="GO" id="GO:0003700">
    <property type="term" value="F:DNA-binding transcription factor activity"/>
    <property type="evidence" value="ECO:0007669"/>
    <property type="project" value="InterPro"/>
</dbReference>
<evidence type="ECO:0000256" key="1">
    <source>
        <dbReference type="ARBA" id="ARBA00022849"/>
    </source>
</evidence>
<name>A0A4V2V1J4_9GAMM</name>
<keyword evidence="2" id="KW-0805">Transcription regulation</keyword>
<dbReference type="GO" id="GO:0046685">
    <property type="term" value="P:response to arsenic-containing substance"/>
    <property type="evidence" value="ECO:0007669"/>
    <property type="project" value="UniProtKB-KW"/>
</dbReference>
<accession>A0A4V2V1J4</accession>
<keyword evidence="3" id="KW-0238">DNA-binding</keyword>
<dbReference type="AlphaFoldDB" id="A0A4V2V1J4"/>
<reference evidence="6 7" key="1">
    <citation type="submission" date="2019-03" db="EMBL/GenBank/DDBJ databases">
        <title>Genomic Encyclopedia of Type Strains, Phase IV (KMG-IV): sequencing the most valuable type-strain genomes for metagenomic binning, comparative biology and taxonomic classification.</title>
        <authorList>
            <person name="Goeker M."/>
        </authorList>
    </citation>
    <scope>NUCLEOTIDE SEQUENCE [LARGE SCALE GENOMIC DNA]</scope>
    <source>
        <strain evidence="6 7">DSM 13587</strain>
    </source>
</reference>
<keyword evidence="1" id="KW-0059">Arsenical resistance</keyword>
<gene>
    <name evidence="6" type="ORF">EDC35_104259</name>
</gene>
<evidence type="ECO:0000259" key="5">
    <source>
        <dbReference type="PROSITE" id="PS50987"/>
    </source>
</evidence>
<proteinExistence type="predicted"/>
<dbReference type="SMART" id="SM00418">
    <property type="entry name" value="HTH_ARSR"/>
    <property type="match status" value="1"/>
</dbReference>
<dbReference type="SUPFAM" id="SSF46785">
    <property type="entry name" value="Winged helix' DNA-binding domain"/>
    <property type="match status" value="1"/>
</dbReference>
<organism evidence="6 7">
    <name type="scientific">Thiobaca trueperi</name>
    <dbReference type="NCBI Taxonomy" id="127458"/>
    <lineage>
        <taxon>Bacteria</taxon>
        <taxon>Pseudomonadati</taxon>
        <taxon>Pseudomonadota</taxon>
        <taxon>Gammaproteobacteria</taxon>
        <taxon>Chromatiales</taxon>
        <taxon>Chromatiaceae</taxon>
        <taxon>Thiobaca</taxon>
    </lineage>
</organism>
<dbReference type="InterPro" id="IPR011991">
    <property type="entry name" value="ArsR-like_HTH"/>
</dbReference>
<feature type="domain" description="HTH arsR-type" evidence="5">
    <location>
        <begin position="4"/>
        <end position="97"/>
    </location>
</feature>
<dbReference type="Gene3D" id="1.10.10.10">
    <property type="entry name" value="Winged helix-like DNA-binding domain superfamily/Winged helix DNA-binding domain"/>
    <property type="match status" value="1"/>
</dbReference>
<dbReference type="PANTHER" id="PTHR33154">
    <property type="entry name" value="TRANSCRIPTIONAL REGULATOR, ARSR FAMILY"/>
    <property type="match status" value="1"/>
</dbReference>
<protein>
    <submittedName>
        <fullName evidence="6">ArsR family transcriptional regulator</fullName>
    </submittedName>
</protein>
<dbReference type="NCBIfam" id="NF033788">
    <property type="entry name" value="HTH_metalloreg"/>
    <property type="match status" value="1"/>
</dbReference>
<dbReference type="InterPro" id="IPR051081">
    <property type="entry name" value="HTH_MetalResp_TranReg"/>
</dbReference>
<sequence length="114" mass="12775">MSKIAFIMINPQAFFEALADPIRRRILAMLLDADELCVCDLHSALDAPQPKVSRHLAVLREAGVVLARRDGVWMRYRICPQLPDWALRILMHMRDGMGVETSMPAPSQCDSGVS</sequence>
<evidence type="ECO:0000256" key="2">
    <source>
        <dbReference type="ARBA" id="ARBA00023015"/>
    </source>
</evidence>
<evidence type="ECO:0000313" key="7">
    <source>
        <dbReference type="Proteomes" id="UP000295717"/>
    </source>
</evidence>
<evidence type="ECO:0000256" key="4">
    <source>
        <dbReference type="ARBA" id="ARBA00023163"/>
    </source>
</evidence>
<dbReference type="Proteomes" id="UP000295717">
    <property type="component" value="Unassembled WGS sequence"/>
</dbReference>
<dbReference type="Pfam" id="PF01022">
    <property type="entry name" value="HTH_5"/>
    <property type="match status" value="1"/>
</dbReference>
<dbReference type="InterPro" id="IPR001845">
    <property type="entry name" value="HTH_ArsR_DNA-bd_dom"/>
</dbReference>
<dbReference type="CDD" id="cd00090">
    <property type="entry name" value="HTH_ARSR"/>
    <property type="match status" value="1"/>
</dbReference>
<dbReference type="PROSITE" id="PS50987">
    <property type="entry name" value="HTH_ARSR_2"/>
    <property type="match status" value="1"/>
</dbReference>
<evidence type="ECO:0000313" key="6">
    <source>
        <dbReference type="EMBL" id="TCT21402.1"/>
    </source>
</evidence>
<dbReference type="PANTHER" id="PTHR33154:SF18">
    <property type="entry name" value="ARSENICAL RESISTANCE OPERON REPRESSOR"/>
    <property type="match status" value="1"/>
</dbReference>
<dbReference type="EMBL" id="SMAO01000004">
    <property type="protein sequence ID" value="TCT21402.1"/>
    <property type="molecule type" value="Genomic_DNA"/>
</dbReference>